<organism evidence="2 3">
    <name type="scientific">Microbacterium imperiale</name>
    <dbReference type="NCBI Taxonomy" id="33884"/>
    <lineage>
        <taxon>Bacteria</taxon>
        <taxon>Bacillati</taxon>
        <taxon>Actinomycetota</taxon>
        <taxon>Actinomycetes</taxon>
        <taxon>Micrococcales</taxon>
        <taxon>Microbacteriaceae</taxon>
        <taxon>Microbacterium</taxon>
    </lineage>
</organism>
<sequence length="63" mass="6039">MSDPDIHASNGDVDIPGDDVETGTATGGASAFPGAPSAAPADDGDPETTTDDEGLPLDNPSGG</sequence>
<name>A0A9W6HDW1_9MICO</name>
<gene>
    <name evidence="2" type="ORF">GCM10017586_02140</name>
</gene>
<evidence type="ECO:0000256" key="1">
    <source>
        <dbReference type="SAM" id="MobiDB-lite"/>
    </source>
</evidence>
<accession>A0A9W6HDW1</accession>
<dbReference type="RefSeq" id="WP_210005700.1">
    <property type="nucleotide sequence ID" value="NZ_BSEO01000001.1"/>
</dbReference>
<feature type="region of interest" description="Disordered" evidence="1">
    <location>
        <begin position="1"/>
        <end position="63"/>
    </location>
</feature>
<proteinExistence type="predicted"/>
<comment type="caution">
    <text evidence="2">The sequence shown here is derived from an EMBL/GenBank/DDBJ whole genome shotgun (WGS) entry which is preliminary data.</text>
</comment>
<protein>
    <submittedName>
        <fullName evidence="2">Uncharacterized protein</fullName>
    </submittedName>
</protein>
<feature type="compositionally biased region" description="Acidic residues" evidence="1">
    <location>
        <begin position="42"/>
        <end position="55"/>
    </location>
</feature>
<dbReference type="AlphaFoldDB" id="A0A9W6HDW1"/>
<dbReference type="EMBL" id="BSEO01000001">
    <property type="protein sequence ID" value="GLJ78532.1"/>
    <property type="molecule type" value="Genomic_DNA"/>
</dbReference>
<reference evidence="2" key="2">
    <citation type="submission" date="2023-01" db="EMBL/GenBank/DDBJ databases">
        <authorList>
            <person name="Sun Q."/>
            <person name="Evtushenko L."/>
        </authorList>
    </citation>
    <scope>NUCLEOTIDE SEQUENCE</scope>
    <source>
        <strain evidence="2">VKM Ac-1447</strain>
    </source>
</reference>
<evidence type="ECO:0000313" key="3">
    <source>
        <dbReference type="Proteomes" id="UP001142317"/>
    </source>
</evidence>
<keyword evidence="3" id="KW-1185">Reference proteome</keyword>
<feature type="compositionally biased region" description="Low complexity" evidence="1">
    <location>
        <begin position="22"/>
        <end position="41"/>
    </location>
</feature>
<dbReference type="Proteomes" id="UP001142317">
    <property type="component" value="Unassembled WGS sequence"/>
</dbReference>
<reference evidence="2" key="1">
    <citation type="journal article" date="2014" name="Int. J. Syst. Evol. Microbiol.">
        <title>Complete genome sequence of Corynebacterium casei LMG S-19264T (=DSM 44701T), isolated from a smear-ripened cheese.</title>
        <authorList>
            <consortium name="US DOE Joint Genome Institute (JGI-PGF)"/>
            <person name="Walter F."/>
            <person name="Albersmeier A."/>
            <person name="Kalinowski J."/>
            <person name="Ruckert C."/>
        </authorList>
    </citation>
    <scope>NUCLEOTIDE SEQUENCE</scope>
    <source>
        <strain evidence="2">VKM Ac-1447</strain>
    </source>
</reference>
<evidence type="ECO:0000313" key="2">
    <source>
        <dbReference type="EMBL" id="GLJ78532.1"/>
    </source>
</evidence>